<gene>
    <name evidence="2" type="ORF">SAMN02745207_03203</name>
</gene>
<protein>
    <recommendedName>
        <fullName evidence="1">TOTE conflict system primase domain-containing protein</fullName>
    </recommendedName>
</protein>
<reference evidence="2 3" key="1">
    <citation type="submission" date="2016-11" db="EMBL/GenBank/DDBJ databases">
        <authorList>
            <person name="Jaros S."/>
            <person name="Januszkiewicz K."/>
            <person name="Wedrychowicz H."/>
        </authorList>
    </citation>
    <scope>NUCLEOTIDE SEQUENCE [LARGE SCALE GENOMIC DNA]</scope>
    <source>
        <strain evidence="2 3">DSM 8605</strain>
    </source>
</reference>
<dbReference type="AlphaFoldDB" id="A0A1M5WXW3"/>
<organism evidence="2 3">
    <name type="scientific">Clostridium grantii DSM 8605</name>
    <dbReference type="NCBI Taxonomy" id="1121316"/>
    <lineage>
        <taxon>Bacteria</taxon>
        <taxon>Bacillati</taxon>
        <taxon>Bacillota</taxon>
        <taxon>Clostridia</taxon>
        <taxon>Eubacteriales</taxon>
        <taxon>Clostridiaceae</taxon>
        <taxon>Clostridium</taxon>
    </lineage>
</organism>
<name>A0A1M5WXW3_9CLOT</name>
<dbReference type="InterPro" id="IPR054347">
    <property type="entry name" value="TOTE_primase"/>
</dbReference>
<evidence type="ECO:0000313" key="3">
    <source>
        <dbReference type="Proteomes" id="UP000184447"/>
    </source>
</evidence>
<dbReference type="Pfam" id="PF22548">
    <property type="entry name" value="AEP-TOTE"/>
    <property type="match status" value="1"/>
</dbReference>
<dbReference type="Proteomes" id="UP000184447">
    <property type="component" value="Unassembled WGS sequence"/>
</dbReference>
<sequence>MISLTMEKRYEIGLDSYDRLFPNQDTMPKGGFGNLIALPLQKKARSNGNSEFVDGNFNSYEDQWFYLSNLKKVTIEKVEEILSIVEEREKEELNQ</sequence>
<feature type="domain" description="TOTE conflict system primase" evidence="1">
    <location>
        <begin position="2"/>
        <end position="81"/>
    </location>
</feature>
<dbReference type="EMBL" id="FQXM01000021">
    <property type="protein sequence ID" value="SHH92351.1"/>
    <property type="molecule type" value="Genomic_DNA"/>
</dbReference>
<keyword evidence="3" id="KW-1185">Reference proteome</keyword>
<proteinExistence type="predicted"/>
<dbReference type="STRING" id="1121316.SAMN02745207_03203"/>
<evidence type="ECO:0000259" key="1">
    <source>
        <dbReference type="Pfam" id="PF22548"/>
    </source>
</evidence>
<accession>A0A1M5WXW3</accession>
<evidence type="ECO:0000313" key="2">
    <source>
        <dbReference type="EMBL" id="SHH92351.1"/>
    </source>
</evidence>